<dbReference type="RefSeq" id="WP_032513735.1">
    <property type="nucleotide sequence ID" value="NZ_JNAJ01000012.1"/>
</dbReference>
<dbReference type="GO" id="GO:0004792">
    <property type="term" value="F:thiosulfate-cyanide sulfurtransferase activity"/>
    <property type="evidence" value="ECO:0007669"/>
    <property type="project" value="TreeGrafter"/>
</dbReference>
<dbReference type="PANTHER" id="PTHR10953:SF102">
    <property type="entry name" value="ADENYLYLTRANSFERASE AND SULFURTRANSFERASE MOCS3"/>
    <property type="match status" value="1"/>
</dbReference>
<protein>
    <submittedName>
        <fullName evidence="5">Sulfur carrier protein adenylyltransferase ThiF</fullName>
    </submittedName>
</protein>
<dbReference type="InterPro" id="IPR001763">
    <property type="entry name" value="Rhodanese-like_dom"/>
</dbReference>
<evidence type="ECO:0000313" key="6">
    <source>
        <dbReference type="Proteomes" id="UP000030491"/>
    </source>
</evidence>
<keyword evidence="2" id="KW-0547">Nucleotide-binding</keyword>
<dbReference type="InterPro" id="IPR045886">
    <property type="entry name" value="ThiF/MoeB/HesA"/>
</dbReference>
<evidence type="ECO:0000259" key="4">
    <source>
        <dbReference type="PROSITE" id="PS50206"/>
    </source>
</evidence>
<dbReference type="PROSITE" id="PS50206">
    <property type="entry name" value="RHODANESE_3"/>
    <property type="match status" value="1"/>
</dbReference>
<dbReference type="GO" id="GO:0016779">
    <property type="term" value="F:nucleotidyltransferase activity"/>
    <property type="evidence" value="ECO:0007669"/>
    <property type="project" value="UniProtKB-KW"/>
</dbReference>
<reference evidence="6" key="1">
    <citation type="journal article" date="2014" name="Sci. Data">
        <title>Genomes of diverse isolates of the marine cyanobacterium Prochlorococcus.</title>
        <authorList>
            <person name="Biller S."/>
            <person name="Berube P."/>
            <person name="Thompson J."/>
            <person name="Kelly L."/>
            <person name="Roggensack S."/>
            <person name="Awad L."/>
            <person name="Roache-Johnson K."/>
            <person name="Ding H."/>
            <person name="Giovannoni S.J."/>
            <person name="Moore L.R."/>
            <person name="Chisholm S.W."/>
        </authorList>
    </citation>
    <scope>NUCLEOTIDE SEQUENCE [LARGE SCALE GENOMIC DNA]</scope>
</reference>
<dbReference type="InterPro" id="IPR036873">
    <property type="entry name" value="Rhodanese-like_dom_sf"/>
</dbReference>
<dbReference type="InterPro" id="IPR000594">
    <property type="entry name" value="ThiF_NAD_FAD-bd"/>
</dbReference>
<dbReference type="GO" id="GO:0005737">
    <property type="term" value="C:cytoplasm"/>
    <property type="evidence" value="ECO:0007669"/>
    <property type="project" value="TreeGrafter"/>
</dbReference>
<dbReference type="OrthoDB" id="9800872at2"/>
<dbReference type="CDD" id="cd00757">
    <property type="entry name" value="ThiF_MoeB_HesA_family"/>
    <property type="match status" value="1"/>
</dbReference>
<sequence>MTFSKDIKFNFLNADEQERYQKHLTLKEIGNEGQLKLKNSSVLCIGAGGLGSSVLIYLAATGIGKIGIVDNDHVEKSNLQRQIVHETNTIGHLKIDSARERIKRLNPNIEIFTFDKRITSDNALVIIREFDVICDCSDNFGTRYLVNDACLILNKPLVFGSVQGFEGQVSVFNLHKNSPNLRDLLPESPLQNVIPSCAEYGIIGVSTGLIGIFQVNEIIKIILKKGEILDGKILVFDLLNMIMKKLNLKSDHLNKRIKNLSQFVEFYSDDECSENNSEIKRINANDFYTLYKAKPNKILLIDVRENEEFSNSAIEGSISIPLSHLKKESDLEFIQKESLLKEVITVCKSGKRSEKASKILSKYKIKSRSIEGGIEKVKKYYPINILKDN</sequence>
<dbReference type="Pfam" id="PF00581">
    <property type="entry name" value="Rhodanese"/>
    <property type="match status" value="1"/>
</dbReference>
<dbReference type="CDD" id="cd00158">
    <property type="entry name" value="RHOD"/>
    <property type="match status" value="1"/>
</dbReference>
<dbReference type="Gene3D" id="3.40.250.10">
    <property type="entry name" value="Rhodanese-like domain"/>
    <property type="match status" value="1"/>
</dbReference>
<evidence type="ECO:0000313" key="5">
    <source>
        <dbReference type="EMBL" id="KGF91761.1"/>
    </source>
</evidence>
<accession>A0A0A1ZT82</accession>
<dbReference type="GO" id="GO:0008641">
    <property type="term" value="F:ubiquitin-like modifier activating enzyme activity"/>
    <property type="evidence" value="ECO:0007669"/>
    <property type="project" value="InterPro"/>
</dbReference>
<proteinExistence type="predicted"/>
<name>A0A0A1ZT82_PROMR</name>
<dbReference type="GO" id="GO:0005524">
    <property type="term" value="F:ATP binding"/>
    <property type="evidence" value="ECO:0007669"/>
    <property type="project" value="UniProtKB-KW"/>
</dbReference>
<comment type="caution">
    <text evidence="5">The sequence shown here is derived from an EMBL/GenBank/DDBJ whole genome shotgun (WGS) entry which is preliminary data.</text>
</comment>
<evidence type="ECO:0000256" key="1">
    <source>
        <dbReference type="ARBA" id="ARBA00022679"/>
    </source>
</evidence>
<dbReference type="Gene3D" id="3.40.50.720">
    <property type="entry name" value="NAD(P)-binding Rossmann-like Domain"/>
    <property type="match status" value="1"/>
</dbReference>
<dbReference type="AlphaFoldDB" id="A0A0A1ZT82"/>
<dbReference type="InterPro" id="IPR035985">
    <property type="entry name" value="Ubiquitin-activating_enz"/>
</dbReference>
<dbReference type="SMART" id="SM00450">
    <property type="entry name" value="RHOD"/>
    <property type="match status" value="1"/>
</dbReference>
<dbReference type="Proteomes" id="UP000030491">
    <property type="component" value="Unassembled WGS sequence"/>
</dbReference>
<evidence type="ECO:0000256" key="2">
    <source>
        <dbReference type="ARBA" id="ARBA00022741"/>
    </source>
</evidence>
<evidence type="ECO:0000256" key="3">
    <source>
        <dbReference type="ARBA" id="ARBA00022840"/>
    </source>
</evidence>
<keyword evidence="1 5" id="KW-0808">Transferase</keyword>
<dbReference type="PANTHER" id="PTHR10953">
    <property type="entry name" value="UBIQUITIN-ACTIVATING ENZYME E1"/>
    <property type="match status" value="1"/>
</dbReference>
<dbReference type="FunFam" id="3.40.50.720:FF:000033">
    <property type="entry name" value="Adenylyltransferase and sulfurtransferase MOCS3"/>
    <property type="match status" value="1"/>
</dbReference>
<gene>
    <name evidence="5" type="ORF">EU93_0908</name>
</gene>
<keyword evidence="3" id="KW-0067">ATP-binding</keyword>
<dbReference type="EMBL" id="JNAJ01000012">
    <property type="protein sequence ID" value="KGF91761.1"/>
    <property type="molecule type" value="Genomic_DNA"/>
</dbReference>
<dbReference type="Pfam" id="PF00899">
    <property type="entry name" value="ThiF"/>
    <property type="match status" value="1"/>
</dbReference>
<keyword evidence="5" id="KW-0548">Nucleotidyltransferase</keyword>
<feature type="domain" description="Rhodanese" evidence="4">
    <location>
        <begin position="294"/>
        <end position="386"/>
    </location>
</feature>
<organism evidence="5 6">
    <name type="scientific">Prochlorococcus marinus str. MIT 9116</name>
    <dbReference type="NCBI Taxonomy" id="167544"/>
    <lineage>
        <taxon>Bacteria</taxon>
        <taxon>Bacillati</taxon>
        <taxon>Cyanobacteriota</taxon>
        <taxon>Cyanophyceae</taxon>
        <taxon>Synechococcales</taxon>
        <taxon>Prochlorococcaceae</taxon>
        <taxon>Prochlorococcus</taxon>
    </lineage>
</organism>
<dbReference type="SUPFAM" id="SSF69572">
    <property type="entry name" value="Activating enzymes of the ubiquitin-like proteins"/>
    <property type="match status" value="1"/>
</dbReference>